<evidence type="ECO:0000313" key="19">
    <source>
        <dbReference type="EMBL" id="APC01496.1"/>
    </source>
</evidence>
<keyword evidence="3" id="KW-0227">DNA damage</keyword>
<evidence type="ECO:0000256" key="2">
    <source>
        <dbReference type="ARBA" id="ARBA00022741"/>
    </source>
</evidence>
<dbReference type="InterPro" id="IPR011335">
    <property type="entry name" value="Restrct_endonuc-II-like"/>
</dbReference>
<keyword evidence="7 15" id="KW-0067">ATP-binding</keyword>
<evidence type="ECO:0000256" key="16">
    <source>
        <dbReference type="SAM" id="MobiDB-lite"/>
    </source>
</evidence>
<evidence type="ECO:0000313" key="20">
    <source>
        <dbReference type="Proteomes" id="UP000182060"/>
    </source>
</evidence>
<name>A0AAC9NI09_9BURK</name>
<comment type="catalytic activity">
    <reaction evidence="14">
        <text>ATP + H2O = ADP + phosphate + H(+)</text>
        <dbReference type="Rhea" id="RHEA:13065"/>
        <dbReference type="ChEBI" id="CHEBI:15377"/>
        <dbReference type="ChEBI" id="CHEBI:15378"/>
        <dbReference type="ChEBI" id="CHEBI:30616"/>
        <dbReference type="ChEBI" id="CHEBI:43474"/>
        <dbReference type="ChEBI" id="CHEBI:456216"/>
        <dbReference type="EC" id="5.6.2.4"/>
    </reaction>
</comment>
<evidence type="ECO:0000259" key="18">
    <source>
        <dbReference type="PROSITE" id="PS51217"/>
    </source>
</evidence>
<dbReference type="Gene3D" id="3.90.320.10">
    <property type="match status" value="1"/>
</dbReference>
<evidence type="ECO:0000256" key="13">
    <source>
        <dbReference type="ARBA" id="ARBA00034923"/>
    </source>
</evidence>
<dbReference type="GO" id="GO:0005524">
    <property type="term" value="F:ATP binding"/>
    <property type="evidence" value="ECO:0007669"/>
    <property type="project" value="UniProtKB-UniRule"/>
</dbReference>
<evidence type="ECO:0000256" key="4">
    <source>
        <dbReference type="ARBA" id="ARBA00022801"/>
    </source>
</evidence>
<dbReference type="EMBL" id="CP015017">
    <property type="protein sequence ID" value="APC01496.1"/>
    <property type="molecule type" value="Genomic_DNA"/>
</dbReference>
<protein>
    <recommendedName>
        <fullName evidence="12">DNA 3'-5' helicase</fullName>
        <ecNumber evidence="12">5.6.2.4</ecNumber>
    </recommendedName>
    <alternativeName>
        <fullName evidence="13">DNA 3'-5' helicase II</fullName>
    </alternativeName>
</protein>
<evidence type="ECO:0000256" key="15">
    <source>
        <dbReference type="PROSITE-ProRule" id="PRU00560"/>
    </source>
</evidence>
<dbReference type="PANTHER" id="PTHR11070">
    <property type="entry name" value="UVRD / RECB / PCRA DNA HELICASE FAMILY MEMBER"/>
    <property type="match status" value="1"/>
</dbReference>
<dbReference type="Proteomes" id="UP000182060">
    <property type="component" value="Chromosome"/>
</dbReference>
<dbReference type="InterPro" id="IPR011604">
    <property type="entry name" value="PDDEXK-like_dom_sf"/>
</dbReference>
<evidence type="ECO:0000256" key="8">
    <source>
        <dbReference type="ARBA" id="ARBA00023125"/>
    </source>
</evidence>
<sequence length="1185" mass="134044">MSTDPNQAMSKVLSEVEKQVYSESLACDPHQSVIVSACAGSGKTWLLVARMVRLLLDDVKPQEILALTFTRKAAQEMRDRLYGLLEHFSKIDDDSLMQELIARGLNVDQARSNLLKAKALYEEVLANPQPIVIDTFHGWFGRLLGAAPVSLGIQPGFILREDAKRLQSECLDDWWGNLPAEHKGHYDVLLKHLGSHETQKLLMGKASLFKQRGAWNFYTKDCIQKGISPVDRLTQVLHRLHLPNPLKVLWDAPNALEDLRFLAKCFANSSSQDSDLLEYLLPAIDCKEQGGSVMDVASTLQTTFLTKDLKYRSNNDKALGALQKYLDAEGLSDRVAEHIAIKQSWGHSFEAYLLWQAEQDVLAINQAWFALNQSMMAHASAKKENMRVRDFDDLEIGVSTLMADAANAAYLQARLDAKYKQILIDEFQDTNPLQWQILRAWLAGYSAGDDKPKVFIVGDPKQSIYRFRRADPRLFESAKQFLHEELGAVYIEQDKTRRNAPEINQAVNQIFTGEQIPPDYPYSEQETLWTSPALDRPSEAYAEQGEAFLLPLIPYTEKLEEVREGSAFDKAIADPGQTNAAIQRHLEGQALGRLINHLLKTRKVPDQVDGRTAWRPARASDFLLLVKRRQFLTEYERALREAGLAYESSRLGGLLNTLEVDDLIALLTVLVTPRHDLPLAQVLRSPIFNFTEKKMQKLAVAMSTDQYRSWWDALQDSQDAQLQTAAHYLKHWHLLGERLPVHDLLDRIYQEGDVRIKYAAICQEIDRPQVLANLDAFLEVALDQNGGQYPSLSRFIQEINAKRRGDDDETPDEGDVDANGDENLVELNGENDMSEEDQQQRVRMMTIHGAKGLESPFVILLDANNTDANVDYSGVLMDWAPHEQSPSHLSLFTSKTLTSPRLELIEAEKSIGENENWNLLYVAMTRARQGLWISGDAQKPTKNNPDGLDKSSWYGKASNAGIPIAVVPVEMEHKESLHPTKDGTHERAIEDFVLNWLPAIQNQDQLQSDIEGSLTLEVFVGDGKQVDEPDPEILEEGSHFHQLLEMMTTQTSAPLMQAMPSKQEIVDWLGIHEEHAEQLIKRVTTVLEAPALRKYLTDGSWVQAWNELDIASQDGKSFRMDRLVEFDTHLAIIDYKLTIPPEGSEQYEKYCKQLANYQKVLERIRSDKPSKAFLISSLGELKQLL</sequence>
<dbReference type="PANTHER" id="PTHR11070:SF2">
    <property type="entry name" value="ATP-DEPENDENT DNA HELICASE SRS2"/>
    <property type="match status" value="1"/>
</dbReference>
<feature type="compositionally biased region" description="Acidic residues" evidence="16">
    <location>
        <begin position="807"/>
        <end position="824"/>
    </location>
</feature>
<dbReference type="GO" id="GO:0005829">
    <property type="term" value="C:cytosol"/>
    <property type="evidence" value="ECO:0007669"/>
    <property type="project" value="TreeGrafter"/>
</dbReference>
<evidence type="ECO:0000256" key="5">
    <source>
        <dbReference type="ARBA" id="ARBA00022806"/>
    </source>
</evidence>
<dbReference type="Gene3D" id="1.10.486.10">
    <property type="entry name" value="PCRA, domain 4"/>
    <property type="match status" value="1"/>
</dbReference>
<dbReference type="Pfam" id="PF13361">
    <property type="entry name" value="UvrD_C"/>
    <property type="match status" value="1"/>
</dbReference>
<keyword evidence="8" id="KW-0238">DNA-binding</keyword>
<dbReference type="InterPro" id="IPR027417">
    <property type="entry name" value="P-loop_NTPase"/>
</dbReference>
<proteinExistence type="predicted"/>
<keyword evidence="4 15" id="KW-0378">Hydrolase</keyword>
<dbReference type="AlphaFoldDB" id="A0AAC9NI09"/>
<organism evidence="19 20">
    <name type="scientific">Polynucleobacter asymbioticus</name>
    <dbReference type="NCBI Taxonomy" id="576611"/>
    <lineage>
        <taxon>Bacteria</taxon>
        <taxon>Pseudomonadati</taxon>
        <taxon>Pseudomonadota</taxon>
        <taxon>Betaproteobacteria</taxon>
        <taxon>Burkholderiales</taxon>
        <taxon>Burkholderiaceae</taxon>
        <taxon>Polynucleobacter</taxon>
    </lineage>
</organism>
<dbReference type="GO" id="GO:0004527">
    <property type="term" value="F:exonuclease activity"/>
    <property type="evidence" value="ECO:0007669"/>
    <property type="project" value="UniProtKB-KW"/>
</dbReference>
<evidence type="ECO:0000256" key="10">
    <source>
        <dbReference type="ARBA" id="ARBA00023235"/>
    </source>
</evidence>
<feature type="domain" description="UvrD-like helicase ATP-binding" evidence="17">
    <location>
        <begin position="16"/>
        <end position="500"/>
    </location>
</feature>
<dbReference type="InterPro" id="IPR038726">
    <property type="entry name" value="PDDEXK_AddAB-type"/>
</dbReference>
<dbReference type="Pfam" id="PF00580">
    <property type="entry name" value="UvrD-helicase"/>
    <property type="match status" value="1"/>
</dbReference>
<evidence type="ECO:0000256" key="1">
    <source>
        <dbReference type="ARBA" id="ARBA00022722"/>
    </source>
</evidence>
<accession>A0AAC9NI09</accession>
<dbReference type="SUPFAM" id="SSF52980">
    <property type="entry name" value="Restriction endonuclease-like"/>
    <property type="match status" value="1"/>
</dbReference>
<dbReference type="GO" id="GO:0043138">
    <property type="term" value="F:3'-5' DNA helicase activity"/>
    <property type="evidence" value="ECO:0007669"/>
    <property type="project" value="UniProtKB-EC"/>
</dbReference>
<evidence type="ECO:0000256" key="7">
    <source>
        <dbReference type="ARBA" id="ARBA00022840"/>
    </source>
</evidence>
<dbReference type="GO" id="GO:0000725">
    <property type="term" value="P:recombinational repair"/>
    <property type="evidence" value="ECO:0007669"/>
    <property type="project" value="TreeGrafter"/>
</dbReference>
<evidence type="ECO:0000256" key="11">
    <source>
        <dbReference type="ARBA" id="ARBA00034617"/>
    </source>
</evidence>
<dbReference type="SUPFAM" id="SSF52540">
    <property type="entry name" value="P-loop containing nucleoside triphosphate hydrolases"/>
    <property type="match status" value="1"/>
</dbReference>
<evidence type="ECO:0000256" key="14">
    <source>
        <dbReference type="ARBA" id="ARBA00048988"/>
    </source>
</evidence>
<evidence type="ECO:0000256" key="3">
    <source>
        <dbReference type="ARBA" id="ARBA00022763"/>
    </source>
</evidence>
<feature type="domain" description="UvrD-like helicase C-terminal" evidence="18">
    <location>
        <begin position="531"/>
        <end position="852"/>
    </location>
</feature>
<dbReference type="Pfam" id="PF12705">
    <property type="entry name" value="PDDEXK_1"/>
    <property type="match status" value="1"/>
</dbReference>
<keyword evidence="5 15" id="KW-0347">Helicase</keyword>
<evidence type="ECO:0000256" key="12">
    <source>
        <dbReference type="ARBA" id="ARBA00034808"/>
    </source>
</evidence>
<gene>
    <name evidence="19" type="ORF">AOC25_07645</name>
</gene>
<dbReference type="RefSeq" id="WP_071539473.1">
    <property type="nucleotide sequence ID" value="NZ_CP015016.1"/>
</dbReference>
<dbReference type="InterPro" id="IPR014016">
    <property type="entry name" value="UvrD-like_ATP-bd"/>
</dbReference>
<evidence type="ECO:0000256" key="9">
    <source>
        <dbReference type="ARBA" id="ARBA00023204"/>
    </source>
</evidence>
<feature type="region of interest" description="Disordered" evidence="16">
    <location>
        <begin position="802"/>
        <end position="838"/>
    </location>
</feature>
<dbReference type="EC" id="5.6.2.4" evidence="12"/>
<evidence type="ECO:0000256" key="6">
    <source>
        <dbReference type="ARBA" id="ARBA00022839"/>
    </source>
</evidence>
<dbReference type="Gene3D" id="3.40.50.300">
    <property type="entry name" value="P-loop containing nucleotide triphosphate hydrolases"/>
    <property type="match status" value="3"/>
</dbReference>
<dbReference type="InterPro" id="IPR014017">
    <property type="entry name" value="DNA_helicase_UvrD-like_C"/>
</dbReference>
<feature type="binding site" evidence="15">
    <location>
        <begin position="37"/>
        <end position="44"/>
    </location>
    <ligand>
        <name>ATP</name>
        <dbReference type="ChEBI" id="CHEBI:30616"/>
    </ligand>
</feature>
<keyword evidence="6" id="KW-0269">Exonuclease</keyword>
<reference evidence="19" key="1">
    <citation type="journal article" date="2017" name="Appl. Environ. Microbiol.">
        <title>Microdiversification of a pelagic Polynucleobacter species is mainly driven by acquisition of genomic islands from a partially interspecific gene pool.</title>
        <authorList>
            <person name="Hoetzinger M."/>
            <person name="Hahn M.W."/>
            <person name="Jezberova J."/>
            <person name="Schmidt J."/>
            <person name="Koll U."/>
        </authorList>
    </citation>
    <scope>NUCLEOTIDE SEQUENCE</scope>
    <source>
        <strain evidence="19">MWH-RechtKol4</strain>
    </source>
</reference>
<dbReference type="PROSITE" id="PS51198">
    <property type="entry name" value="UVRD_HELICASE_ATP_BIND"/>
    <property type="match status" value="1"/>
</dbReference>
<keyword evidence="2 15" id="KW-0547">Nucleotide-binding</keyword>
<dbReference type="GO" id="GO:0003677">
    <property type="term" value="F:DNA binding"/>
    <property type="evidence" value="ECO:0007669"/>
    <property type="project" value="UniProtKB-KW"/>
</dbReference>
<dbReference type="InterPro" id="IPR000212">
    <property type="entry name" value="DNA_helicase_UvrD/REP"/>
</dbReference>
<evidence type="ECO:0000259" key="17">
    <source>
        <dbReference type="PROSITE" id="PS51198"/>
    </source>
</evidence>
<dbReference type="GO" id="GO:0033202">
    <property type="term" value="C:DNA helicase complex"/>
    <property type="evidence" value="ECO:0007669"/>
    <property type="project" value="TreeGrafter"/>
</dbReference>
<keyword evidence="1" id="KW-0540">Nuclease</keyword>
<keyword evidence="10" id="KW-0413">Isomerase</keyword>
<keyword evidence="9" id="KW-0234">DNA repair</keyword>
<dbReference type="PROSITE" id="PS51217">
    <property type="entry name" value="UVRD_HELICASE_CTER"/>
    <property type="match status" value="1"/>
</dbReference>
<comment type="catalytic activity">
    <reaction evidence="11">
        <text>Couples ATP hydrolysis with the unwinding of duplex DNA by translocating in the 3'-5' direction.</text>
        <dbReference type="EC" id="5.6.2.4"/>
    </reaction>
</comment>